<evidence type="ECO:0000313" key="3">
    <source>
        <dbReference type="Proteomes" id="UP001432075"/>
    </source>
</evidence>
<sequence>MRKTIRGAVLTAGTLVALSGLFTAAAAAPLAPCTPSSEPTARGICLPLDKLKDLGAGLRLSRSPDCGGGELCAFVSMLRSPSPSAVRSY</sequence>
<evidence type="ECO:0000256" key="1">
    <source>
        <dbReference type="SAM" id="SignalP"/>
    </source>
</evidence>
<keyword evidence="3" id="KW-1185">Reference proteome</keyword>
<feature type="chain" id="PRO_5046252534" evidence="1">
    <location>
        <begin position="28"/>
        <end position="89"/>
    </location>
</feature>
<keyword evidence="1" id="KW-0732">Signal</keyword>
<name>A0ABZ1RDD8_9ACTN</name>
<dbReference type="RefSeq" id="WP_328774938.1">
    <property type="nucleotide sequence ID" value="NZ_CP108057.1"/>
</dbReference>
<protein>
    <submittedName>
        <fullName evidence="2">Uncharacterized protein</fullName>
    </submittedName>
</protein>
<reference evidence="2" key="1">
    <citation type="submission" date="2022-10" db="EMBL/GenBank/DDBJ databases">
        <title>The complete genomes of actinobacterial strains from the NBC collection.</title>
        <authorList>
            <person name="Joergensen T.S."/>
            <person name="Alvarez Arevalo M."/>
            <person name="Sterndorff E.B."/>
            <person name="Faurdal D."/>
            <person name="Vuksanovic O."/>
            <person name="Mourched A.-S."/>
            <person name="Charusanti P."/>
            <person name="Shaw S."/>
            <person name="Blin K."/>
            <person name="Weber T."/>
        </authorList>
    </citation>
    <scope>NUCLEOTIDE SEQUENCE</scope>
    <source>
        <strain evidence="2">NBC_00283</strain>
    </source>
</reference>
<feature type="signal peptide" evidence="1">
    <location>
        <begin position="1"/>
        <end position="27"/>
    </location>
</feature>
<evidence type="ECO:0000313" key="2">
    <source>
        <dbReference type="EMBL" id="WUO44505.1"/>
    </source>
</evidence>
<dbReference type="EMBL" id="CP108057">
    <property type="protein sequence ID" value="WUO44505.1"/>
    <property type="molecule type" value="Genomic_DNA"/>
</dbReference>
<accession>A0ABZ1RDD8</accession>
<proteinExistence type="predicted"/>
<organism evidence="2 3">
    <name type="scientific">Streptomyces goshikiensis</name>
    <dbReference type="NCBI Taxonomy" id="1942"/>
    <lineage>
        <taxon>Bacteria</taxon>
        <taxon>Bacillati</taxon>
        <taxon>Actinomycetota</taxon>
        <taxon>Actinomycetes</taxon>
        <taxon>Kitasatosporales</taxon>
        <taxon>Streptomycetaceae</taxon>
        <taxon>Streptomyces</taxon>
    </lineage>
</organism>
<gene>
    <name evidence="2" type="ORF">OHU17_01070</name>
</gene>
<dbReference type="Proteomes" id="UP001432075">
    <property type="component" value="Chromosome"/>
</dbReference>